<accession>A0A1I5MHK9</accession>
<evidence type="ECO:0000256" key="2">
    <source>
        <dbReference type="ARBA" id="ARBA00023315"/>
    </source>
</evidence>
<evidence type="ECO:0000256" key="1">
    <source>
        <dbReference type="ARBA" id="ARBA00022679"/>
    </source>
</evidence>
<gene>
    <name evidence="4" type="ORF">SAMN04488047_102276</name>
</gene>
<protein>
    <submittedName>
        <fullName evidence="4">Acetyltransferase (GNAT) family protein</fullName>
    </submittedName>
</protein>
<dbReference type="Gene3D" id="3.40.630.30">
    <property type="match status" value="1"/>
</dbReference>
<evidence type="ECO:0000313" key="5">
    <source>
        <dbReference type="Proteomes" id="UP000199356"/>
    </source>
</evidence>
<dbReference type="InterPro" id="IPR050832">
    <property type="entry name" value="Bact_Acetyltransf"/>
</dbReference>
<dbReference type="EMBL" id="FOXA01000002">
    <property type="protein sequence ID" value="SFP09118.1"/>
    <property type="molecule type" value="Genomic_DNA"/>
</dbReference>
<keyword evidence="2" id="KW-0012">Acyltransferase</keyword>
<dbReference type="AlphaFoldDB" id="A0A1I5MHK9"/>
<dbReference type="PANTHER" id="PTHR43877">
    <property type="entry name" value="AMINOALKYLPHOSPHONATE N-ACETYLTRANSFERASE-RELATED-RELATED"/>
    <property type="match status" value="1"/>
</dbReference>
<dbReference type="InterPro" id="IPR016181">
    <property type="entry name" value="Acyl_CoA_acyltransferase"/>
</dbReference>
<dbReference type="OrthoDB" id="9805924at2"/>
<feature type="domain" description="N-acetyltransferase" evidence="3">
    <location>
        <begin position="3"/>
        <end position="149"/>
    </location>
</feature>
<dbReference type="STRING" id="441119.SAMN04488047_102276"/>
<proteinExistence type="predicted"/>
<reference evidence="4 5" key="1">
    <citation type="submission" date="2016-10" db="EMBL/GenBank/DDBJ databases">
        <authorList>
            <person name="de Groot N.N."/>
        </authorList>
    </citation>
    <scope>NUCLEOTIDE SEQUENCE [LARGE SCALE GENOMIC DNA]</scope>
    <source>
        <strain evidence="4 5">DSM 19547</strain>
    </source>
</reference>
<evidence type="ECO:0000313" key="4">
    <source>
        <dbReference type="EMBL" id="SFP09118.1"/>
    </source>
</evidence>
<dbReference type="PROSITE" id="PS51186">
    <property type="entry name" value="GNAT"/>
    <property type="match status" value="1"/>
</dbReference>
<keyword evidence="1 4" id="KW-0808">Transferase</keyword>
<dbReference type="GO" id="GO:0016747">
    <property type="term" value="F:acyltransferase activity, transferring groups other than amino-acyl groups"/>
    <property type="evidence" value="ECO:0007669"/>
    <property type="project" value="InterPro"/>
</dbReference>
<sequence length="149" mass="16140">MSVTLTLAQDDDLDRLTRLVGAYHAHAGIEQDAEATRAALEPLLGGTPHGVAYLIGPPKSPVGYIVISFGWSVTRGGLTGTVDEFFIREGVRGRGMGSEALSRLMPALARHGLKALHLEVPQDAPRAHALYKRLGFRARDGRLPLTRMF</sequence>
<dbReference type="RefSeq" id="WP_093418506.1">
    <property type="nucleotide sequence ID" value="NZ_FOXA01000002.1"/>
</dbReference>
<name>A0A1I5MHK9_9RHOB</name>
<dbReference type="InterPro" id="IPR000182">
    <property type="entry name" value="GNAT_dom"/>
</dbReference>
<dbReference type="Pfam" id="PF00583">
    <property type="entry name" value="Acetyltransf_1"/>
    <property type="match status" value="1"/>
</dbReference>
<organism evidence="4 5">
    <name type="scientific">Tranquillimonas alkanivorans</name>
    <dbReference type="NCBI Taxonomy" id="441119"/>
    <lineage>
        <taxon>Bacteria</taxon>
        <taxon>Pseudomonadati</taxon>
        <taxon>Pseudomonadota</taxon>
        <taxon>Alphaproteobacteria</taxon>
        <taxon>Rhodobacterales</taxon>
        <taxon>Roseobacteraceae</taxon>
        <taxon>Tranquillimonas</taxon>
    </lineage>
</organism>
<dbReference type="Proteomes" id="UP000199356">
    <property type="component" value="Unassembled WGS sequence"/>
</dbReference>
<evidence type="ECO:0000259" key="3">
    <source>
        <dbReference type="PROSITE" id="PS51186"/>
    </source>
</evidence>
<dbReference type="SUPFAM" id="SSF55729">
    <property type="entry name" value="Acyl-CoA N-acyltransferases (Nat)"/>
    <property type="match status" value="1"/>
</dbReference>
<keyword evidence="5" id="KW-1185">Reference proteome</keyword>